<reference evidence="2" key="1">
    <citation type="journal article" date="2019" name="Int. J. Syst. Evol. Microbiol.">
        <title>The Global Catalogue of Microorganisms (GCM) 10K type strain sequencing project: providing services to taxonomists for standard genome sequencing and annotation.</title>
        <authorList>
            <consortium name="The Broad Institute Genomics Platform"/>
            <consortium name="The Broad Institute Genome Sequencing Center for Infectious Disease"/>
            <person name="Wu L."/>
            <person name="Ma J."/>
        </authorList>
    </citation>
    <scope>NUCLEOTIDE SEQUENCE [LARGE SCALE GENOMIC DNA]</scope>
    <source>
        <strain evidence="2">CCM 7427</strain>
    </source>
</reference>
<organism evidence="1 2">
    <name type="scientific">Devosia albogilva</name>
    <dbReference type="NCBI Taxonomy" id="429726"/>
    <lineage>
        <taxon>Bacteria</taxon>
        <taxon>Pseudomonadati</taxon>
        <taxon>Pseudomonadota</taxon>
        <taxon>Alphaproteobacteria</taxon>
        <taxon>Hyphomicrobiales</taxon>
        <taxon>Devosiaceae</taxon>
        <taxon>Devosia</taxon>
    </lineage>
</organism>
<sequence length="87" mass="9726">MLLPGLGQTPTHRGEDVQFRIVAARYDSVTQFLWFTASGTSGDARFTVSSKVKCLKDPSTPERLHMAVLLALHDIFRRPSASGHRWT</sequence>
<gene>
    <name evidence="1" type="ORF">ACFSX5_14735</name>
</gene>
<protein>
    <submittedName>
        <fullName evidence="1">Uncharacterized protein</fullName>
    </submittedName>
</protein>
<evidence type="ECO:0000313" key="2">
    <source>
        <dbReference type="Proteomes" id="UP001597521"/>
    </source>
</evidence>
<dbReference type="Proteomes" id="UP001597521">
    <property type="component" value="Unassembled WGS sequence"/>
</dbReference>
<comment type="caution">
    <text evidence="1">The sequence shown here is derived from an EMBL/GenBank/DDBJ whole genome shotgun (WGS) entry which is preliminary data.</text>
</comment>
<evidence type="ECO:0000313" key="1">
    <source>
        <dbReference type="EMBL" id="MFD2649042.1"/>
    </source>
</evidence>
<keyword evidence="2" id="KW-1185">Reference proteome</keyword>
<dbReference type="RefSeq" id="WP_386834450.1">
    <property type="nucleotide sequence ID" value="NZ_JBHUNP010000001.1"/>
</dbReference>
<proteinExistence type="predicted"/>
<accession>A0ABW5QMW8</accession>
<name>A0ABW5QMW8_9HYPH</name>
<dbReference type="EMBL" id="JBHUNP010000001">
    <property type="protein sequence ID" value="MFD2649042.1"/>
    <property type="molecule type" value="Genomic_DNA"/>
</dbReference>